<dbReference type="GO" id="GO:0005634">
    <property type="term" value="C:nucleus"/>
    <property type="evidence" value="ECO:0007669"/>
    <property type="project" value="TreeGrafter"/>
</dbReference>
<evidence type="ECO:0000256" key="1">
    <source>
        <dbReference type="ARBA" id="ARBA00007831"/>
    </source>
</evidence>
<evidence type="ECO:0000256" key="2">
    <source>
        <dbReference type="ARBA" id="ARBA00022737"/>
    </source>
</evidence>
<dbReference type="WBParaSite" id="ASIM_0001811201-mRNA-1">
    <property type="protein sequence ID" value="ASIM_0001811201-mRNA-1"/>
    <property type="gene ID" value="ASIM_0001811201"/>
</dbReference>
<dbReference type="GO" id="GO:0005509">
    <property type="term" value="F:calcium ion binding"/>
    <property type="evidence" value="ECO:0007669"/>
    <property type="project" value="InterPro"/>
</dbReference>
<dbReference type="PANTHER" id="PTHR10502:SF102">
    <property type="entry name" value="ANNEXIN B11"/>
    <property type="match status" value="1"/>
</dbReference>
<name>A0A0M3KAW6_ANISI</name>
<proteinExistence type="inferred from homology"/>
<keyword evidence="2" id="KW-0677">Repeat</keyword>
<keyword evidence="3" id="KW-0041">Annexin</keyword>
<organism evidence="4">
    <name type="scientific">Anisakis simplex</name>
    <name type="common">Herring worm</name>
    <dbReference type="NCBI Taxonomy" id="6269"/>
    <lineage>
        <taxon>Eukaryota</taxon>
        <taxon>Metazoa</taxon>
        <taxon>Ecdysozoa</taxon>
        <taxon>Nematoda</taxon>
        <taxon>Chromadorea</taxon>
        <taxon>Rhabditida</taxon>
        <taxon>Spirurina</taxon>
        <taxon>Ascaridomorpha</taxon>
        <taxon>Ascaridoidea</taxon>
        <taxon>Anisakidae</taxon>
        <taxon>Anisakis</taxon>
        <taxon>Anisakis simplex complex</taxon>
    </lineage>
</organism>
<sequence>LLQVREQYQTTYGKDLIQELKKELSGDFEQVIVALMEPPATFDASHLRYSMKVMLSHRNFLSFETKH</sequence>
<evidence type="ECO:0000256" key="3">
    <source>
        <dbReference type="ARBA" id="ARBA00023216"/>
    </source>
</evidence>
<dbReference type="Gene3D" id="1.10.220.10">
    <property type="entry name" value="Annexin"/>
    <property type="match status" value="1"/>
</dbReference>
<dbReference type="GO" id="GO:0005544">
    <property type="term" value="F:calcium-dependent phospholipid binding"/>
    <property type="evidence" value="ECO:0007669"/>
    <property type="project" value="InterPro"/>
</dbReference>
<dbReference type="Pfam" id="PF00191">
    <property type="entry name" value="Annexin"/>
    <property type="match status" value="1"/>
</dbReference>
<dbReference type="InterPro" id="IPR018502">
    <property type="entry name" value="Annexin_repeat"/>
</dbReference>
<dbReference type="PANTHER" id="PTHR10502">
    <property type="entry name" value="ANNEXIN"/>
    <property type="match status" value="1"/>
</dbReference>
<evidence type="ECO:0000313" key="4">
    <source>
        <dbReference type="WBParaSite" id="ASIM_0001811201-mRNA-1"/>
    </source>
</evidence>
<protein>
    <submittedName>
        <fullName evidence="4">Annexin</fullName>
    </submittedName>
</protein>
<dbReference type="GO" id="GO:0001786">
    <property type="term" value="F:phosphatidylserine binding"/>
    <property type="evidence" value="ECO:0007669"/>
    <property type="project" value="TreeGrafter"/>
</dbReference>
<dbReference type="GO" id="GO:0005886">
    <property type="term" value="C:plasma membrane"/>
    <property type="evidence" value="ECO:0007669"/>
    <property type="project" value="TreeGrafter"/>
</dbReference>
<reference evidence="4" key="1">
    <citation type="submission" date="2017-02" db="UniProtKB">
        <authorList>
            <consortium name="WormBaseParasite"/>
        </authorList>
    </citation>
    <scope>IDENTIFICATION</scope>
</reference>
<dbReference type="GO" id="GO:0005737">
    <property type="term" value="C:cytoplasm"/>
    <property type="evidence" value="ECO:0007669"/>
    <property type="project" value="TreeGrafter"/>
</dbReference>
<dbReference type="InterPro" id="IPR037104">
    <property type="entry name" value="Annexin_sf"/>
</dbReference>
<dbReference type="PROSITE" id="PS51897">
    <property type="entry name" value="ANNEXIN_2"/>
    <property type="match status" value="1"/>
</dbReference>
<dbReference type="GO" id="GO:0012506">
    <property type="term" value="C:vesicle membrane"/>
    <property type="evidence" value="ECO:0007669"/>
    <property type="project" value="TreeGrafter"/>
</dbReference>
<accession>A0A0M3KAW6</accession>
<dbReference type="SUPFAM" id="SSF47874">
    <property type="entry name" value="Annexin"/>
    <property type="match status" value="1"/>
</dbReference>
<dbReference type="SMART" id="SM00335">
    <property type="entry name" value="ANX"/>
    <property type="match status" value="1"/>
</dbReference>
<dbReference type="AlphaFoldDB" id="A0A0M3KAW6"/>
<comment type="similarity">
    <text evidence="1">Belongs to the annexin family.</text>
</comment>